<dbReference type="AlphaFoldDB" id="A0ABD2KNA9"/>
<keyword evidence="2" id="KW-0812">Transmembrane</keyword>
<keyword evidence="2" id="KW-0472">Membrane</keyword>
<evidence type="ECO:0000256" key="1">
    <source>
        <dbReference type="SAM" id="MobiDB-lite"/>
    </source>
</evidence>
<dbReference type="EMBL" id="JBICBT010000711">
    <property type="protein sequence ID" value="KAL3104437.1"/>
    <property type="molecule type" value="Genomic_DNA"/>
</dbReference>
<feature type="region of interest" description="Disordered" evidence="1">
    <location>
        <begin position="268"/>
        <end position="296"/>
    </location>
</feature>
<feature type="compositionally biased region" description="Low complexity" evidence="1">
    <location>
        <begin position="282"/>
        <end position="295"/>
    </location>
</feature>
<feature type="transmembrane region" description="Helical" evidence="2">
    <location>
        <begin position="192"/>
        <end position="219"/>
    </location>
</feature>
<organism evidence="3 4">
    <name type="scientific">Heterodera trifolii</name>
    <dbReference type="NCBI Taxonomy" id="157864"/>
    <lineage>
        <taxon>Eukaryota</taxon>
        <taxon>Metazoa</taxon>
        <taxon>Ecdysozoa</taxon>
        <taxon>Nematoda</taxon>
        <taxon>Chromadorea</taxon>
        <taxon>Rhabditida</taxon>
        <taxon>Tylenchina</taxon>
        <taxon>Tylenchomorpha</taxon>
        <taxon>Tylenchoidea</taxon>
        <taxon>Heteroderidae</taxon>
        <taxon>Heteroderinae</taxon>
        <taxon>Heterodera</taxon>
    </lineage>
</organism>
<name>A0ABD2KNA9_9BILA</name>
<reference evidence="3 4" key="1">
    <citation type="submission" date="2024-10" db="EMBL/GenBank/DDBJ databases">
        <authorList>
            <person name="Kim D."/>
        </authorList>
    </citation>
    <scope>NUCLEOTIDE SEQUENCE [LARGE SCALE GENOMIC DNA]</scope>
    <source>
        <strain evidence="3">BH-2024</strain>
    </source>
</reference>
<gene>
    <name evidence="3" type="ORF">niasHT_025940</name>
</gene>
<sequence length="321" mass="34785">MLLLTSSPFRPPLSRPPPLAFCPLKRLTPGRKGTGSFSFVFNLFGWQQWRVLLLLLDELSVPSPSSQSIRLESDHRPALLLITNDGQNSIIRLICEILYLFSSEHANVMGERSVGAIGAAAGGPEGMPPPPLQEVLQHGTIGNFLGSSLEGVESGFIRCVYTAKNRSANTVTLLCEKMEGCCLGGCCPKDQFWMTGLMILLVFVLLLLCIGTIVMLICYQRSKVQQRRTEKELYEATNFTGGGARGMPSGAELAHSGGIYSRPMYGTTSAGPAQSTQFGHHQQQQSQQLQQQQQQHYAASAGPMGGQCQYGAGGGTATRRF</sequence>
<evidence type="ECO:0000313" key="4">
    <source>
        <dbReference type="Proteomes" id="UP001620626"/>
    </source>
</evidence>
<comment type="caution">
    <text evidence="3">The sequence shown here is derived from an EMBL/GenBank/DDBJ whole genome shotgun (WGS) entry which is preliminary data.</text>
</comment>
<feature type="compositionally biased region" description="Polar residues" evidence="1">
    <location>
        <begin position="268"/>
        <end position="281"/>
    </location>
</feature>
<proteinExistence type="predicted"/>
<dbReference type="Proteomes" id="UP001620626">
    <property type="component" value="Unassembled WGS sequence"/>
</dbReference>
<protein>
    <submittedName>
        <fullName evidence="3">Uncharacterized protein</fullName>
    </submittedName>
</protein>
<accession>A0ABD2KNA9</accession>
<keyword evidence="2" id="KW-1133">Transmembrane helix</keyword>
<evidence type="ECO:0000256" key="2">
    <source>
        <dbReference type="SAM" id="Phobius"/>
    </source>
</evidence>
<keyword evidence="4" id="KW-1185">Reference proteome</keyword>
<evidence type="ECO:0000313" key="3">
    <source>
        <dbReference type="EMBL" id="KAL3104437.1"/>
    </source>
</evidence>